<evidence type="ECO:0000256" key="2">
    <source>
        <dbReference type="SAM" id="MobiDB-lite"/>
    </source>
</evidence>
<feature type="region of interest" description="Disordered" evidence="2">
    <location>
        <begin position="1898"/>
        <end position="2098"/>
    </location>
</feature>
<keyword evidence="1" id="KW-0233">DNA recombination</keyword>
<evidence type="ECO:0000256" key="1">
    <source>
        <dbReference type="ARBA" id="ARBA00023172"/>
    </source>
</evidence>
<comment type="caution">
    <text evidence="3">The sequence shown here is derived from an EMBL/GenBank/DDBJ whole genome shotgun (WGS) entry which is preliminary data.</text>
</comment>
<dbReference type="Proteomes" id="UP000604046">
    <property type="component" value="Unassembled WGS sequence"/>
</dbReference>
<feature type="compositionally biased region" description="Low complexity" evidence="2">
    <location>
        <begin position="803"/>
        <end position="818"/>
    </location>
</feature>
<feature type="region of interest" description="Disordered" evidence="2">
    <location>
        <begin position="265"/>
        <end position="292"/>
    </location>
</feature>
<organism evidence="3 4">
    <name type="scientific">Symbiodinium natans</name>
    <dbReference type="NCBI Taxonomy" id="878477"/>
    <lineage>
        <taxon>Eukaryota</taxon>
        <taxon>Sar</taxon>
        <taxon>Alveolata</taxon>
        <taxon>Dinophyceae</taxon>
        <taxon>Suessiales</taxon>
        <taxon>Symbiodiniaceae</taxon>
        <taxon>Symbiodinium</taxon>
    </lineage>
</organism>
<evidence type="ECO:0000313" key="3">
    <source>
        <dbReference type="EMBL" id="CAE7262717.1"/>
    </source>
</evidence>
<feature type="region of interest" description="Disordered" evidence="2">
    <location>
        <begin position="803"/>
        <end position="822"/>
    </location>
</feature>
<feature type="compositionally biased region" description="Low complexity" evidence="2">
    <location>
        <begin position="717"/>
        <end position="731"/>
    </location>
</feature>
<dbReference type="InterPro" id="IPR013762">
    <property type="entry name" value="Integrase-like_cat_sf"/>
</dbReference>
<feature type="compositionally biased region" description="Low complexity" evidence="2">
    <location>
        <begin position="2588"/>
        <end position="2601"/>
    </location>
</feature>
<dbReference type="InterPro" id="IPR011010">
    <property type="entry name" value="DNA_brk_join_enz"/>
</dbReference>
<feature type="compositionally biased region" description="Pro residues" evidence="2">
    <location>
        <begin position="3016"/>
        <end position="3025"/>
    </location>
</feature>
<dbReference type="GO" id="GO:0015074">
    <property type="term" value="P:DNA integration"/>
    <property type="evidence" value="ECO:0007669"/>
    <property type="project" value="InterPro"/>
</dbReference>
<dbReference type="GO" id="GO:0003677">
    <property type="term" value="F:DNA binding"/>
    <property type="evidence" value="ECO:0007669"/>
    <property type="project" value="InterPro"/>
</dbReference>
<dbReference type="OrthoDB" id="125159at2759"/>
<reference evidence="3" key="1">
    <citation type="submission" date="2021-02" db="EMBL/GenBank/DDBJ databases">
        <authorList>
            <person name="Dougan E. K."/>
            <person name="Rhodes N."/>
            <person name="Thang M."/>
            <person name="Chan C."/>
        </authorList>
    </citation>
    <scope>NUCLEOTIDE SEQUENCE</scope>
</reference>
<evidence type="ECO:0000313" key="4">
    <source>
        <dbReference type="Proteomes" id="UP000604046"/>
    </source>
</evidence>
<dbReference type="PANTHER" id="PTHR33050:SF7">
    <property type="entry name" value="RIBONUCLEASE H"/>
    <property type="match status" value="1"/>
</dbReference>
<feature type="region of interest" description="Disordered" evidence="2">
    <location>
        <begin position="2542"/>
        <end position="2628"/>
    </location>
</feature>
<protein>
    <submittedName>
        <fullName evidence="3">Uncharacterized protein</fullName>
    </submittedName>
</protein>
<feature type="compositionally biased region" description="Basic residues" evidence="2">
    <location>
        <begin position="1980"/>
        <end position="1991"/>
    </location>
</feature>
<dbReference type="GO" id="GO:0006310">
    <property type="term" value="P:DNA recombination"/>
    <property type="evidence" value="ECO:0007669"/>
    <property type="project" value="UniProtKB-KW"/>
</dbReference>
<keyword evidence="4" id="KW-1185">Reference proteome</keyword>
<proteinExistence type="predicted"/>
<feature type="compositionally biased region" description="Basic and acidic residues" evidence="2">
    <location>
        <begin position="2065"/>
        <end position="2080"/>
    </location>
</feature>
<sequence length="3781" mass="412578">MAITESKANFSSRATALGLAADVLKKFTDAGVDCMSKFAFISAFVPGNTDESPFTDAVAGVLGRAANVAELSVLRRLLHESYNLTVSELQVQVERTEDSAPKRLAAPDRADRLQRQQVRLAGLNIHGPTLPGHSVIDRCVQMYEDNSLSYLPLQSCPCRDDEVKFKKDRDDKMLAVDGTGHVSLRSQAVKVEADVSTDLLLKHALTRRGLALDQAGILSFAEHERWSEGIQVVASGRPVDRIWSAQVHVTDDKDVAQLGEELVLSSSDDEVPEGESSPKHVPCSASVPPPPLSDNPEAFASQLLKKPWLEASDVLQLFEMLPMAAPQRGTEGKAFATGAFARVKVGLRTNVAVFPQASRVFASFVSMASSRREFSCLWEPGPCCLMHVVLCISLQGRRVVLVAFSIGAFSKLSSEASDRLSALQFNLPKQPDADAFQERPQLPVRLPWPPQLPILASVPSVPDIPKPAAGEPLFLELCAGTAMLSRCFHEVGVPVMPIDHQHNRHLPLAKVCNLSLTEDSTWDFLRHLIDTCDILFVRAAPPCGTCSMARHIRRKGVSAGPLRSKQFPMGLPSLTGVDRAKVEAANQIYTKLGLFLQDLGRRAIPWSVENPESSMLWQLPCFQPLVKDHHVFSFDMCCYGGSRLTHRSLLTSCFGLRHFRQRCSGGHEHLPWTPKVAPGGKVHFPTADEAAYPRPFCVQFVALVFRHLGRPLPATPAPQVSAQASASSARQPRGRRIPPVMPEFKRVLVYQVAALPQVDHKRRLLHPLRDAPAGSKLISSASLLSEVGLKSASETTVQADALVVDSSSSESDDTASPVGPDDQASMCFEVSLGVYASPEEFVEECLNVGHPFDQLHAAPDVLKQCLFDMLTKGPAWVVDRRAKLLKKWTQWARDLEAEEAGLRKSLDPEVAKVLQGKRLLLLEKIASSIGWVDMGVFAELRKGFDLVGHAKHTGVFALEPRPPKLPKDDFLAATKFLRPALLGKVKSSSVDRNARELWEKTMQEVESGMLEGPLSSQQLDDRHPSGWLPTRRFGVEQTSAAGRKLRPVDDFTENKVNLAFGSMDKLDLNALDQLICTCRIWARAMCGGHDCELALSSGLVLKGRVHPGWKKAGHQPLLTTLDLRAAYKQFAVSADSRAWAVIALLNPDTLVPGLFESKALPFGSAASVLHLNRLSRLLWRLGVELLIPWGNFFDDFPAMSPSAISDNTMSTMTALCSLLGFAFADDKLSPFQPAATMLGVEVDCSRCDEGLVLVRNKPGRAEELVVSLEEFLREGVISRKRYLSLMGRLHYTDSYILGKSGRLIMADIRSWAKGHCSDELVLDDAARDSLRLFIARLRACEPRQVPCGVASHVVHVFTDGASEGEVHSIGGVLVVQGRLHSCFGSFVPDHLISKWTSTMRHIIGPVESYAVAVARRVWHQFIASQRALFFIDNVQAQDSYIKGTSANPHVREILLSFEESEKLSPSWTWFARVASPSNVADEPTLSSRHPLGALRRMEELPPELVLPDSIFFLFAFAVTVGTGFYKANRGQSFIVGVTAICASSDATFRLTAPVNVLKALRWMKKLFELPWPDLASPMFRALEARRPGPRRESVPFPAAFIAFLEAVVIQGDIFPRFYRLFSGALLTCIYASLRWSDAQSVLWDAIFLDIDTLRSTAVRTKVTTQGMPFAIWREGIQVRSPLLDIGPVPVGARRCLSAPANVSLQIHEARAALRFLKEVEQDVLVQALREELSNGNVCYFQHCFAQPESPAAVPAETAPTEQVPWTGGSPHSLLEQLALTGTVWAWPSNPYDEEWRGHPDLVDLRRGDATVVSVRGVADSSILAMAVKGSMTFDEATLACFREAEASLGEGGAAFATDVVEVAVAAGWTRVGDPGRAGVNSFAAILLGFVPPFPNLPPPASGAAQPPAAPENVSPPQAGVSESKDPAPEPPVAAAPDVSGQAAKEEESSSDDDSRDTEPADPPTEPSDVRKEAAAAAAKAKGRALSKRRAAPRTSTRTRATVLTTRREARAVPPSPARPERDDRVRPARKQPRVFVDARRPGPFRGVTTEVPAVPPPPPAGPRRSGAELRPHSARPEPQGRARTPASGTERAGRRASGVEAPVRAMMCDSGCGVPLEPDSIHAFACSVCRWQWDGVVRRGGRVQKHWYCPGARASYAVKVPLAFTWSYQSLAAWLPSQSVQLPWEVSFQSCLELPLSLNFERPARVRVPERSPPSLGTKLLEGWQDAFGIAALCRADADGTLDLDELSYSIASACAHKATGTIVRRLSSLSHFVTWADSVQASPFPVTERVSWMYLAHLERSEAPWSKPGGFTQCVNWCRGVLGLKVEDYMTSSPRIVGLCKGFEAKAPPPRRAPALAVEEVKFLESAAAFADNAPVDFSDPDESTVWIEGSVSKSKTAMGARARVLLPLLAPCVYLETPWIPQWLEARVSLGLSVKGAIDKGSLIPHFGEDGVPTGNAMSSQQITKWLRGILAEVFPASSRLSSHSLKATGLTWAASAGVALDTRRLLAHHVRCSTETYSRDVLAPAARIFEEVLLAIRDGDFAPDNPRGSQIRTRQRVLAFNKPDPVVPEGALRRGSNVPPDPDNESAAAASAEQPAPEHMTDTTDSESDRLSEEDMPADPPLPGNRARREAVAALPPWCQSFMHAVSGCLHVQGVEMRNRLLCGRYQRRCRTRRGASPLQAVLDPLELAGLEAMVSLVDSKAEVKSRAEDLLGSDPFKNLVKENVESFAALAFSVADQPNHIDDNKLEDLAKKIFPAPGPTLGHAGALRRLAFEGLAFSLQDLKDRGDPEASSKKCLPSHEREHKRKEQVARLTGVLMEGDLEPSNGLVDRAAAMLHDGLVRYIPPSACVSRDAEVAAVRRDKEFFAIENGELTLKKKDNVINADVATDFKLQQAFTRRGLALDRVGLVSFNVHERLVRNYFFLASRAAPPGYAKPGVGAIIKADKELWTLLSRECRDGCKPNAAGVAPLDALIAAKQNDTCVTFSLFPLPQTDGRGREWTKGRGAGKGPGESPAPAPPSPPGKGGSRCDAVTGRARCEEVQPPAGGSASLPVDCQPGHGDRGVPLFEKVFCGLGRLSKAAKDLGFHTVSIDKVCKAQGVKVLQLDLSRKEGRSLLKDVLDRIFVTGHAFVPRTVTHEGKRVWSTSLESAYTPQLAKAWASCAGAAVKDVLEKAPVGRKRAFKALCEPDFAVKVTLRGDDAARFFSFFPPCKIPRHWDHWPKGSKLLEIDREGATASDTIKLAKSRTEASRDLLRVCKGSVSQETALREGLDPEVNHVTSSKMSVALELLLREVGHVDPDVAESVRVGFPLVNWLPVSGLWDADVRPPELTAPGLQLMSKEISQRCVTGLCRYRDRATERAVWAVTREEQASGWLSFCSREDLSALAVVSPRFGVFQKNKVRPIDNFKASLVNSACGVQEKVQMDGIDEIVEACLSWLRFRLPGSPPERILGRTWDLKSAYKQLAVRADHKHFAIICVVDPESDVVQYCRLHSLPFGAVAAVHAFLRCSEALKAIARKKFFIAMTSFFDDFTVLTSAANAAHVEVVVSSMFKKLGWRVATEEKKNRPFSEVFDVLGVRVDLSQQSVGVVQVSNTPQRVAELKDTVAAIKQKGSLTFEEAQRLRGRLVFAEQHVWGRNAKQAVVAVADVSPASEASHPLTDVQQSALDFIEQRVLDGRPRSFSVQPSRTFHLWLDGACEWDVSNSVPTCGFGGVLWLDSVPLAWGDTLDPAAAQEWASRVGKFSSASCCPTSYRCSCGDVSSETVTFSFSSTTMPLERP</sequence>
<gene>
    <name evidence="3" type="ORF">SNAT2548_LOCUS13792</name>
</gene>
<dbReference type="SUPFAM" id="SSF56672">
    <property type="entry name" value="DNA/RNA polymerases"/>
    <property type="match status" value="2"/>
</dbReference>
<name>A0A812MGX2_9DINO</name>
<dbReference type="Gene3D" id="1.10.443.10">
    <property type="entry name" value="Intergrase catalytic core"/>
    <property type="match status" value="1"/>
</dbReference>
<dbReference type="InterPro" id="IPR043502">
    <property type="entry name" value="DNA/RNA_pol_sf"/>
</dbReference>
<feature type="compositionally biased region" description="Basic and acidic residues" evidence="2">
    <location>
        <begin position="2602"/>
        <end position="2616"/>
    </location>
</feature>
<dbReference type="SUPFAM" id="SSF56349">
    <property type="entry name" value="DNA breaking-rejoining enzymes"/>
    <property type="match status" value="1"/>
</dbReference>
<dbReference type="PANTHER" id="PTHR33050">
    <property type="entry name" value="REVERSE TRANSCRIPTASE DOMAIN-CONTAINING PROTEIN"/>
    <property type="match status" value="1"/>
</dbReference>
<accession>A0A812MGX2</accession>
<dbReference type="InterPro" id="IPR052055">
    <property type="entry name" value="Hepadnavirus_pol/RT"/>
</dbReference>
<dbReference type="EMBL" id="CAJNDS010001502">
    <property type="protein sequence ID" value="CAE7262717.1"/>
    <property type="molecule type" value="Genomic_DNA"/>
</dbReference>
<feature type="region of interest" description="Disordered" evidence="2">
    <location>
        <begin position="2997"/>
        <end position="3034"/>
    </location>
</feature>
<feature type="compositionally biased region" description="Low complexity" evidence="2">
    <location>
        <begin position="1992"/>
        <end position="2004"/>
    </location>
</feature>
<feature type="region of interest" description="Disordered" evidence="2">
    <location>
        <begin position="716"/>
        <end position="737"/>
    </location>
</feature>